<organism evidence="1">
    <name type="scientific">bioreactor metagenome</name>
    <dbReference type="NCBI Taxonomy" id="1076179"/>
    <lineage>
        <taxon>unclassified sequences</taxon>
        <taxon>metagenomes</taxon>
        <taxon>ecological metagenomes</taxon>
    </lineage>
</organism>
<name>A0A644XPN3_9ZZZZ</name>
<reference evidence="1" key="1">
    <citation type="submission" date="2019-08" db="EMBL/GenBank/DDBJ databases">
        <authorList>
            <person name="Kucharzyk K."/>
            <person name="Murdoch R.W."/>
            <person name="Higgins S."/>
            <person name="Loffler F."/>
        </authorList>
    </citation>
    <scope>NUCLEOTIDE SEQUENCE</scope>
</reference>
<dbReference type="AlphaFoldDB" id="A0A644XPN3"/>
<proteinExistence type="predicted"/>
<dbReference type="EMBL" id="VSSQ01002543">
    <property type="protein sequence ID" value="MPM16054.1"/>
    <property type="molecule type" value="Genomic_DNA"/>
</dbReference>
<comment type="caution">
    <text evidence="1">The sequence shown here is derived from an EMBL/GenBank/DDBJ whole genome shotgun (WGS) entry which is preliminary data.</text>
</comment>
<evidence type="ECO:0000313" key="1">
    <source>
        <dbReference type="EMBL" id="MPM16054.1"/>
    </source>
</evidence>
<sequence length="53" mass="6196">MFIIPMVLPIPINMENAAVRTSMWLMNEKHKKPIVIEPNVMFHARCIAFCVRL</sequence>
<gene>
    <name evidence="1" type="ORF">SDC9_62428</name>
</gene>
<protein>
    <submittedName>
        <fullName evidence="1">Uncharacterized protein</fullName>
    </submittedName>
</protein>
<accession>A0A644XPN3</accession>